<feature type="non-terminal residue" evidence="2">
    <location>
        <position position="1"/>
    </location>
</feature>
<organism evidence="2 3">
    <name type="scientific">Populus deltoides</name>
    <name type="common">Eastern poplar</name>
    <name type="synonym">Eastern cottonwood</name>
    <dbReference type="NCBI Taxonomy" id="3696"/>
    <lineage>
        <taxon>Eukaryota</taxon>
        <taxon>Viridiplantae</taxon>
        <taxon>Streptophyta</taxon>
        <taxon>Embryophyta</taxon>
        <taxon>Tracheophyta</taxon>
        <taxon>Spermatophyta</taxon>
        <taxon>Magnoliopsida</taxon>
        <taxon>eudicotyledons</taxon>
        <taxon>Gunneridae</taxon>
        <taxon>Pentapetalae</taxon>
        <taxon>rosids</taxon>
        <taxon>fabids</taxon>
        <taxon>Malpighiales</taxon>
        <taxon>Salicaceae</taxon>
        <taxon>Saliceae</taxon>
        <taxon>Populus</taxon>
    </lineage>
</organism>
<dbReference type="Proteomes" id="UP000807159">
    <property type="component" value="Chromosome 6"/>
</dbReference>
<name>A0A8T2YPU0_POPDE</name>
<keyword evidence="3" id="KW-1185">Reference proteome</keyword>
<feature type="region of interest" description="Disordered" evidence="1">
    <location>
        <begin position="1"/>
        <end position="27"/>
    </location>
</feature>
<proteinExistence type="predicted"/>
<evidence type="ECO:0000313" key="3">
    <source>
        <dbReference type="Proteomes" id="UP000807159"/>
    </source>
</evidence>
<evidence type="ECO:0000313" key="2">
    <source>
        <dbReference type="EMBL" id="KAH8507051.1"/>
    </source>
</evidence>
<dbReference type="EMBL" id="JACEGQ020000006">
    <property type="protein sequence ID" value="KAH8507051.1"/>
    <property type="molecule type" value="Genomic_DNA"/>
</dbReference>
<accession>A0A8T2YPU0</accession>
<dbReference type="AlphaFoldDB" id="A0A8T2YPU0"/>
<feature type="compositionally biased region" description="Polar residues" evidence="1">
    <location>
        <begin position="1"/>
        <end position="13"/>
    </location>
</feature>
<protein>
    <submittedName>
        <fullName evidence="2">Uncharacterized protein</fullName>
    </submittedName>
</protein>
<feature type="non-terminal residue" evidence="2">
    <location>
        <position position="113"/>
    </location>
</feature>
<comment type="caution">
    <text evidence="2">The sequence shown here is derived from an EMBL/GenBank/DDBJ whole genome shotgun (WGS) entry which is preliminary data.</text>
</comment>
<reference evidence="2" key="1">
    <citation type="journal article" date="2021" name="J. Hered.">
        <title>Genome Assembly of Salicaceae Populus deltoides (Eastern Cottonwood) I-69 Based on Nanopore Sequencing and Hi-C Technologies.</title>
        <authorList>
            <person name="Bai S."/>
            <person name="Wu H."/>
            <person name="Zhang J."/>
            <person name="Pan Z."/>
            <person name="Zhao W."/>
            <person name="Li Z."/>
            <person name="Tong C."/>
        </authorList>
    </citation>
    <scope>NUCLEOTIDE SEQUENCE</scope>
    <source>
        <tissue evidence="2">Leaf</tissue>
    </source>
</reference>
<gene>
    <name evidence="2" type="ORF">H0E87_013743</name>
</gene>
<sequence length="113" mass="12231">GKQQQLRNSSKISKGTGEGINKSPTIDLGRNLGGNNLEFIAAARDSVEDQLGSQSLPFSIQLSFQQPLLRNQRSTLSLSYSTSLRSGCGILRAIVVLMVTSFSEFAIDSKLLQ</sequence>
<evidence type="ECO:0000256" key="1">
    <source>
        <dbReference type="SAM" id="MobiDB-lite"/>
    </source>
</evidence>